<name>A0AAC9NGG6_9BURK</name>
<evidence type="ECO:0000259" key="1">
    <source>
        <dbReference type="Pfam" id="PF04448"/>
    </source>
</evidence>
<protein>
    <recommendedName>
        <fullName evidence="1">DUF551 domain-containing protein</fullName>
    </recommendedName>
</protein>
<dbReference type="Proteomes" id="UP000182060">
    <property type="component" value="Chromosome"/>
</dbReference>
<reference evidence="2" key="1">
    <citation type="journal article" date="2017" name="Appl. Environ. Microbiol.">
        <title>Microdiversification of a pelagic Polynucleobacter species is mainly driven by acquisition of genomic islands from a partially interspecific gene pool.</title>
        <authorList>
            <person name="Hoetzinger M."/>
            <person name="Hahn M.W."/>
            <person name="Jezberova J."/>
            <person name="Schmidt J."/>
            <person name="Koll U."/>
        </authorList>
    </citation>
    <scope>NUCLEOTIDE SEQUENCE</scope>
    <source>
        <strain evidence="2">MWH-RechtKol4</strain>
    </source>
</reference>
<evidence type="ECO:0000313" key="3">
    <source>
        <dbReference type="Proteomes" id="UP000182060"/>
    </source>
</evidence>
<accession>A0AAC9NGG6</accession>
<evidence type="ECO:0000313" key="2">
    <source>
        <dbReference type="EMBL" id="APC01360.1"/>
    </source>
</evidence>
<dbReference type="AlphaFoldDB" id="A0AAC9NGG6"/>
<feature type="domain" description="DUF551" evidence="1">
    <location>
        <begin position="3"/>
        <end position="58"/>
    </location>
</feature>
<organism evidence="2 3">
    <name type="scientific">Polynucleobacter asymbioticus</name>
    <dbReference type="NCBI Taxonomy" id="576611"/>
    <lineage>
        <taxon>Bacteria</taxon>
        <taxon>Pseudomonadati</taxon>
        <taxon>Pseudomonadota</taxon>
        <taxon>Betaproteobacteria</taxon>
        <taxon>Burkholderiales</taxon>
        <taxon>Burkholderiaceae</taxon>
        <taxon>Polynucleobacter</taxon>
    </lineage>
</organism>
<proteinExistence type="predicted"/>
<dbReference type="EMBL" id="CP015017">
    <property type="protein sequence ID" value="APC01360.1"/>
    <property type="molecule type" value="Genomic_DNA"/>
</dbReference>
<dbReference type="RefSeq" id="WP_071539366.1">
    <property type="nucleotide sequence ID" value="NZ_CP015016.1"/>
</dbReference>
<dbReference type="Pfam" id="PF04448">
    <property type="entry name" value="DUF551"/>
    <property type="match status" value="1"/>
</dbReference>
<sequence>MSEWISVKDRLPSLECYCLVFTEDGFYELMFFENDEWQNDSPIYGAPSHWMPLPTPPKEQK</sequence>
<dbReference type="InterPro" id="IPR007539">
    <property type="entry name" value="DUF551"/>
</dbReference>
<gene>
    <name evidence="2" type="ORF">AOC25_06900</name>
</gene>